<protein>
    <submittedName>
        <fullName evidence="1">DUF2922 domain-containing protein</fullName>
    </submittedName>
</protein>
<dbReference type="AlphaFoldDB" id="A0AAW8W537"/>
<evidence type="ECO:0000313" key="2">
    <source>
        <dbReference type="Proteomes" id="UP001254075"/>
    </source>
</evidence>
<proteinExistence type="predicted"/>
<comment type="caution">
    <text evidence="1">The sequence shown here is derived from an EMBL/GenBank/DDBJ whole genome shotgun (WGS) entry which is preliminary data.</text>
</comment>
<dbReference type="Proteomes" id="UP001254075">
    <property type="component" value="Unassembled WGS sequence"/>
</dbReference>
<dbReference type="RefSeq" id="WP_024747204.1">
    <property type="nucleotide sequence ID" value="NZ_CADFJS010000011.1"/>
</dbReference>
<name>A0AAW8W537_9LACO</name>
<dbReference type="Pfam" id="PF11148">
    <property type="entry name" value="DUF2922"/>
    <property type="match status" value="1"/>
</dbReference>
<organism evidence="1 2">
    <name type="scientific">Levilactobacillus namurensis</name>
    <dbReference type="NCBI Taxonomy" id="380393"/>
    <lineage>
        <taxon>Bacteria</taxon>
        <taxon>Bacillati</taxon>
        <taxon>Bacillota</taxon>
        <taxon>Bacilli</taxon>
        <taxon>Lactobacillales</taxon>
        <taxon>Lactobacillaceae</taxon>
        <taxon>Levilactobacillus</taxon>
    </lineage>
</organism>
<sequence length="78" mass="8554">MKTLEMSFKSADTRIKYLRLKYVNETLSAEDVQETMLKMAAAKLFAKGDVALYDQPVAANIVETTKTPFPAAEAVPAA</sequence>
<dbReference type="InterPro" id="IPR021321">
    <property type="entry name" value="DUF2922"/>
</dbReference>
<gene>
    <name evidence="1" type="ORF">RI532_04335</name>
</gene>
<accession>A0AAW8W537</accession>
<evidence type="ECO:0000313" key="1">
    <source>
        <dbReference type="EMBL" id="MDT7013655.1"/>
    </source>
</evidence>
<reference evidence="1" key="1">
    <citation type="submission" date="2023-08" db="EMBL/GenBank/DDBJ databases">
        <authorList>
            <person name="Page C.A."/>
            <person name="Perez-Diaz I.M."/>
        </authorList>
    </citation>
    <scope>NUCLEOTIDE SEQUENCE</scope>
    <source>
        <strain evidence="1">3.8.38</strain>
    </source>
</reference>
<dbReference type="EMBL" id="JAVLAM010000001">
    <property type="protein sequence ID" value="MDT7013655.1"/>
    <property type="molecule type" value="Genomic_DNA"/>
</dbReference>